<evidence type="ECO:0000256" key="9">
    <source>
        <dbReference type="ARBA" id="ARBA00022597"/>
    </source>
</evidence>
<dbReference type="GO" id="GO:0046872">
    <property type="term" value="F:metal ion binding"/>
    <property type="evidence" value="ECO:0007669"/>
    <property type="project" value="UniProtKB-KW"/>
</dbReference>
<keyword evidence="14" id="KW-0460">Magnesium</keyword>
<evidence type="ECO:0000313" key="18">
    <source>
        <dbReference type="Proteomes" id="UP000585721"/>
    </source>
</evidence>
<dbReference type="EMBL" id="JACHGR010000001">
    <property type="protein sequence ID" value="MBB6054445.1"/>
    <property type="molecule type" value="Genomic_DNA"/>
</dbReference>
<comment type="similarity">
    <text evidence="5">Belongs to the PEP-utilizing enzyme family.</text>
</comment>
<evidence type="ECO:0000256" key="5">
    <source>
        <dbReference type="ARBA" id="ARBA00007837"/>
    </source>
</evidence>
<feature type="domain" description="PTS EIIA type-2" evidence="15">
    <location>
        <begin position="690"/>
        <end position="835"/>
    </location>
</feature>
<dbReference type="SUPFAM" id="SSF51621">
    <property type="entry name" value="Phosphoenolpyruvate/pyruvate domain"/>
    <property type="match status" value="1"/>
</dbReference>
<dbReference type="Gene3D" id="1.10.274.10">
    <property type="entry name" value="PtsI, HPr-binding domain"/>
    <property type="match status" value="1"/>
</dbReference>
<dbReference type="Gene3D" id="3.50.30.10">
    <property type="entry name" value="Phosphohistidine domain"/>
    <property type="match status" value="1"/>
</dbReference>
<evidence type="ECO:0000256" key="1">
    <source>
        <dbReference type="ARBA" id="ARBA00000683"/>
    </source>
</evidence>
<dbReference type="Gene3D" id="3.30.1340.10">
    <property type="entry name" value="HPr-like"/>
    <property type="match status" value="1"/>
</dbReference>
<dbReference type="Pfam" id="PF05524">
    <property type="entry name" value="PEP-utilisers_N"/>
    <property type="match status" value="1"/>
</dbReference>
<reference evidence="17 18" key="1">
    <citation type="submission" date="2020-08" db="EMBL/GenBank/DDBJ databases">
        <title>Genomic Encyclopedia of Type Strains, Phase IV (KMG-IV): sequencing the most valuable type-strain genomes for metagenomic binning, comparative biology and taxonomic classification.</title>
        <authorList>
            <person name="Goeker M."/>
        </authorList>
    </citation>
    <scope>NUCLEOTIDE SEQUENCE [LARGE SCALE GENOMIC DNA]</scope>
    <source>
        <strain evidence="17 18">DSM 22975</strain>
    </source>
</reference>
<dbReference type="PANTHER" id="PTHR46244:SF4">
    <property type="entry name" value="MULTIPHOSPHORYL TRANSFER PROTEIN 1-RELATED"/>
    <property type="match status" value="1"/>
</dbReference>
<keyword evidence="13" id="KW-0418">Kinase</keyword>
<name>A0A841GGG6_9GAMM</name>
<evidence type="ECO:0000256" key="4">
    <source>
        <dbReference type="ARBA" id="ARBA00004496"/>
    </source>
</evidence>
<dbReference type="InterPro" id="IPR000032">
    <property type="entry name" value="HPr-like"/>
</dbReference>
<evidence type="ECO:0000256" key="14">
    <source>
        <dbReference type="ARBA" id="ARBA00022842"/>
    </source>
</evidence>
<keyword evidence="12" id="KW-0479">Metal-binding</keyword>
<dbReference type="InterPro" id="IPR008279">
    <property type="entry name" value="PEP-util_enz_mobile_dom"/>
</dbReference>
<accession>A0A841GGG6</accession>
<dbReference type="InterPro" id="IPR016152">
    <property type="entry name" value="PTrfase/Anion_transptr"/>
</dbReference>
<comment type="catalytic activity">
    <reaction evidence="1">
        <text>L-histidyl-[protein] + phosphoenolpyruvate = N(pros)-phospho-L-histidyl-[protein] + pyruvate</text>
        <dbReference type="Rhea" id="RHEA:23880"/>
        <dbReference type="Rhea" id="RHEA-COMP:9745"/>
        <dbReference type="Rhea" id="RHEA-COMP:9746"/>
        <dbReference type="ChEBI" id="CHEBI:15361"/>
        <dbReference type="ChEBI" id="CHEBI:29979"/>
        <dbReference type="ChEBI" id="CHEBI:58702"/>
        <dbReference type="ChEBI" id="CHEBI:64837"/>
        <dbReference type="EC" id="2.7.3.9"/>
    </reaction>
</comment>
<dbReference type="InterPro" id="IPR001020">
    <property type="entry name" value="PTS_HPr_His_P_site"/>
</dbReference>
<feature type="domain" description="HPr" evidence="16">
    <location>
        <begin position="2"/>
        <end position="91"/>
    </location>
</feature>
<comment type="cofactor">
    <cofactor evidence="3">
        <name>Mg(2+)</name>
        <dbReference type="ChEBI" id="CHEBI:18420"/>
    </cofactor>
</comment>
<keyword evidence="18" id="KW-1185">Reference proteome</keyword>
<dbReference type="InterPro" id="IPR023151">
    <property type="entry name" value="PEP_util_CS"/>
</dbReference>
<dbReference type="PROSITE" id="PS51350">
    <property type="entry name" value="PTS_HPR_DOM"/>
    <property type="match status" value="1"/>
</dbReference>
<dbReference type="GO" id="GO:0016301">
    <property type="term" value="F:kinase activity"/>
    <property type="evidence" value="ECO:0007669"/>
    <property type="project" value="UniProtKB-KW"/>
</dbReference>
<sequence length="837" mass="93599">MSIEYSFRCALTNGIHARPASHLEKLCNRFNSEIVWINERNKNKGNAKSVLSLIGTNTLFEDDCRLVITGEDEQQAFKDVSYFIENELEACDSVLETTETEEEASSLPRTLVKANPTYIQGKSVIHGIAKGIIKPLNAVNLDDFKDIDYIVSPVEAEQNKFVSAIDKTIKEIQDKLATCSKTETEILNFQLSFLSDEDFIQKIQTNIKTGDGSVSALMSVINSYREMFRNADSQYLKERELDVIDVASEILSILAPDVSVKNEFKLTEDSICVADNLTPGQFIDMDKKYLKGLVLTHAGATSHTIILARSFGIPTVLGIETSALSSLENKTVILDGDFGIVVYEMNDEVSRYYQQESTVLSLQAIKQNVHSKSAGCTNDGKSFEIAANIASGDEAEKAFAMGADGIGLFRTEMLYMDRPSAPTEEELYQAFCTAVKFADGKPVIIRTMDIGGDKPAEFIKIPKEHNPFLGYRGVRICEEYNQLFQDQLKAILRATPLGKIKIMVPMVSSYEEVLWIKSEVEKAKTTLRDLGLTYSDSYQLGIMIEVPSIMFMIDACCEHLDFLSIGSNDLTQYLIAVDRDNHNVSKYYNCFSPAFIKALKFIADSVHKNGKWIGLCGEMGGMQKALPILTGLGLDEISMSCNAIARTKEELSKLDFNLCSALVDKLCNAKTAEEVEYLLEHEQTQIRNDSIISEDCILYDADFKNKEEALKGIVDKLYLAGRCKNRFKFIDDLWLREEAYTTDIGFGFAIPHSKSEQMLSNTISICKLAEPINWGNSEVSVIVMLALRKESVDAGGNDHMKIFSKLAKKIMNKDFRNQIFDSNSTSQIHDIFNEHLA</sequence>
<dbReference type="CDD" id="cd00211">
    <property type="entry name" value="PTS_IIA_fru"/>
    <property type="match status" value="1"/>
</dbReference>
<dbReference type="GO" id="GO:0009401">
    <property type="term" value="P:phosphoenolpyruvate-dependent sugar phosphotransferase system"/>
    <property type="evidence" value="ECO:0007669"/>
    <property type="project" value="UniProtKB-KW"/>
</dbReference>
<dbReference type="PROSITE" id="PS00742">
    <property type="entry name" value="PEP_ENZYMES_2"/>
    <property type="match status" value="1"/>
</dbReference>
<evidence type="ECO:0000256" key="13">
    <source>
        <dbReference type="ARBA" id="ARBA00022777"/>
    </source>
</evidence>
<dbReference type="Proteomes" id="UP000585721">
    <property type="component" value="Unassembled WGS sequence"/>
</dbReference>
<dbReference type="Pfam" id="PF00381">
    <property type="entry name" value="PTS-HPr"/>
    <property type="match status" value="1"/>
</dbReference>
<dbReference type="InterPro" id="IPR036618">
    <property type="entry name" value="PtsI_HPr-bd_sf"/>
</dbReference>
<dbReference type="InterPro" id="IPR040442">
    <property type="entry name" value="Pyrv_kinase-like_dom_sf"/>
</dbReference>
<proteinExistence type="inferred from homology"/>
<comment type="subcellular location">
    <subcellularLocation>
        <location evidence="4">Cytoplasm</location>
    </subcellularLocation>
</comment>
<evidence type="ECO:0000256" key="11">
    <source>
        <dbReference type="ARBA" id="ARBA00022683"/>
    </source>
</evidence>
<evidence type="ECO:0000256" key="7">
    <source>
        <dbReference type="ARBA" id="ARBA00022490"/>
    </source>
</evidence>
<dbReference type="SUPFAM" id="SSF55804">
    <property type="entry name" value="Phoshotransferase/anion transport protein"/>
    <property type="match status" value="1"/>
</dbReference>
<protein>
    <submittedName>
        <fullName evidence="17">Fructose-specific PTS system IIA-like component</fullName>
    </submittedName>
</protein>
<gene>
    <name evidence="17" type="ORF">HNR75_000310</name>
</gene>
<organism evidence="17 18">
    <name type="scientific">Tolumonas osonensis</name>
    <dbReference type="NCBI Taxonomy" id="675874"/>
    <lineage>
        <taxon>Bacteria</taxon>
        <taxon>Pseudomonadati</taxon>
        <taxon>Pseudomonadota</taxon>
        <taxon>Gammaproteobacteria</taxon>
        <taxon>Aeromonadales</taxon>
        <taxon>Aeromonadaceae</taxon>
        <taxon>Tolumonas</taxon>
    </lineage>
</organism>
<evidence type="ECO:0000256" key="10">
    <source>
        <dbReference type="ARBA" id="ARBA00022679"/>
    </source>
</evidence>
<dbReference type="InterPro" id="IPR006318">
    <property type="entry name" value="PTS_EI-like"/>
</dbReference>
<dbReference type="RefSeq" id="WP_188025254.1">
    <property type="nucleotide sequence ID" value="NZ_JACHGR010000001.1"/>
</dbReference>
<keyword evidence="11" id="KW-0598">Phosphotransferase system</keyword>
<keyword evidence="7" id="KW-0963">Cytoplasm</keyword>
<dbReference type="InterPro" id="IPR000121">
    <property type="entry name" value="PEP_util_C"/>
</dbReference>
<keyword evidence="10" id="KW-0808">Transferase</keyword>
<dbReference type="InterPro" id="IPR002178">
    <property type="entry name" value="PTS_EIIA_type-2_dom"/>
</dbReference>
<dbReference type="InterPro" id="IPR050499">
    <property type="entry name" value="PEP-utilizing_PTS_enzyme"/>
</dbReference>
<dbReference type="AlphaFoldDB" id="A0A841GGG6"/>
<keyword evidence="6" id="KW-0813">Transport</keyword>
<dbReference type="InterPro" id="IPR015813">
    <property type="entry name" value="Pyrv/PenolPyrv_kinase-like_dom"/>
</dbReference>
<dbReference type="InterPro" id="IPR008731">
    <property type="entry name" value="PTS_EIN"/>
</dbReference>
<dbReference type="SUPFAM" id="SSF55594">
    <property type="entry name" value="HPr-like"/>
    <property type="match status" value="1"/>
</dbReference>
<dbReference type="PANTHER" id="PTHR46244">
    <property type="entry name" value="PHOSPHOENOLPYRUVATE-PROTEIN PHOSPHOTRANSFERASE"/>
    <property type="match status" value="1"/>
</dbReference>
<evidence type="ECO:0000256" key="6">
    <source>
        <dbReference type="ARBA" id="ARBA00022448"/>
    </source>
</evidence>
<dbReference type="Pfam" id="PF00391">
    <property type="entry name" value="PEP-utilizers"/>
    <property type="match status" value="1"/>
</dbReference>
<dbReference type="NCBIfam" id="TIGR01417">
    <property type="entry name" value="PTS_I_fam"/>
    <property type="match status" value="1"/>
</dbReference>
<evidence type="ECO:0000259" key="16">
    <source>
        <dbReference type="PROSITE" id="PS51350"/>
    </source>
</evidence>
<dbReference type="Pfam" id="PF02896">
    <property type="entry name" value="PEP-utilizers_C"/>
    <property type="match status" value="1"/>
</dbReference>
<dbReference type="PROSITE" id="PS51094">
    <property type="entry name" value="PTS_EIIA_TYPE_2"/>
    <property type="match status" value="1"/>
</dbReference>
<evidence type="ECO:0000256" key="2">
    <source>
        <dbReference type="ARBA" id="ARBA00001401"/>
    </source>
</evidence>
<keyword evidence="8" id="KW-0597">Phosphoprotein</keyword>
<dbReference type="GO" id="GO:0008965">
    <property type="term" value="F:phosphoenolpyruvate-protein phosphotransferase activity"/>
    <property type="evidence" value="ECO:0007669"/>
    <property type="project" value="UniProtKB-EC"/>
</dbReference>
<dbReference type="SUPFAM" id="SSF47831">
    <property type="entry name" value="Enzyme I of the PEP:sugar phosphotransferase system HPr-binding (sub)domain"/>
    <property type="match status" value="1"/>
</dbReference>
<dbReference type="Gene3D" id="3.20.20.60">
    <property type="entry name" value="Phosphoenolpyruvate-binding domains"/>
    <property type="match status" value="1"/>
</dbReference>
<dbReference type="PROSITE" id="PS00369">
    <property type="entry name" value="PTS_HPR_HIS"/>
    <property type="match status" value="1"/>
</dbReference>
<keyword evidence="9" id="KW-0762">Sugar transport</keyword>
<dbReference type="CDD" id="cd00367">
    <property type="entry name" value="PTS-HPr_like"/>
    <property type="match status" value="1"/>
</dbReference>
<evidence type="ECO:0000256" key="8">
    <source>
        <dbReference type="ARBA" id="ARBA00022553"/>
    </source>
</evidence>
<comment type="caution">
    <text evidence="17">The sequence shown here is derived from an EMBL/GenBank/DDBJ whole genome shotgun (WGS) entry which is preliminary data.</text>
</comment>
<dbReference type="Gene3D" id="3.40.930.10">
    <property type="entry name" value="Mannitol-specific EII, Chain A"/>
    <property type="match status" value="1"/>
</dbReference>
<dbReference type="PRINTS" id="PR01736">
    <property type="entry name" value="PHPHTRNFRASE"/>
</dbReference>
<dbReference type="Pfam" id="PF00359">
    <property type="entry name" value="PTS_EIIA_2"/>
    <property type="match status" value="1"/>
</dbReference>
<dbReference type="SUPFAM" id="SSF52009">
    <property type="entry name" value="Phosphohistidine domain"/>
    <property type="match status" value="1"/>
</dbReference>
<evidence type="ECO:0000256" key="12">
    <source>
        <dbReference type="ARBA" id="ARBA00022723"/>
    </source>
</evidence>
<evidence type="ECO:0000256" key="3">
    <source>
        <dbReference type="ARBA" id="ARBA00001946"/>
    </source>
</evidence>
<dbReference type="InterPro" id="IPR036637">
    <property type="entry name" value="Phosphohistidine_dom_sf"/>
</dbReference>
<evidence type="ECO:0000313" key="17">
    <source>
        <dbReference type="EMBL" id="MBB6054445.1"/>
    </source>
</evidence>
<dbReference type="GO" id="GO:0005737">
    <property type="term" value="C:cytoplasm"/>
    <property type="evidence" value="ECO:0007669"/>
    <property type="project" value="UniProtKB-SubCell"/>
</dbReference>
<dbReference type="InterPro" id="IPR035895">
    <property type="entry name" value="HPr-like_sf"/>
</dbReference>
<comment type="catalytic activity">
    <reaction evidence="2">
        <text>D-fructose(out) + N(pros)-phospho-L-histidyl-[protein] = D-fructose 1-phosphate(in) + L-histidyl-[protein]</text>
        <dbReference type="Rhea" id="RHEA:49252"/>
        <dbReference type="Rhea" id="RHEA-COMP:9745"/>
        <dbReference type="Rhea" id="RHEA-COMP:9746"/>
        <dbReference type="ChEBI" id="CHEBI:29979"/>
        <dbReference type="ChEBI" id="CHEBI:37721"/>
        <dbReference type="ChEBI" id="CHEBI:58674"/>
        <dbReference type="ChEBI" id="CHEBI:64837"/>
        <dbReference type="EC" id="2.7.1.202"/>
    </reaction>
</comment>
<evidence type="ECO:0000259" key="15">
    <source>
        <dbReference type="PROSITE" id="PS51094"/>
    </source>
</evidence>